<proteinExistence type="predicted"/>
<dbReference type="EMBL" id="LAZR01011852">
    <property type="protein sequence ID" value="KKM57320.1"/>
    <property type="molecule type" value="Genomic_DNA"/>
</dbReference>
<sequence length="355" mass="37676">MINKIMPRKVIREVEDQVGVTGELPAQTPPTSGAGQNAGGGCPEGKIFNSTTRKCVASDTGRADQRSIPDPVAKASSQVGGENGQEDEGGYDVDTVAGSPLPDDNETSAEPTPAGGATLDAGDDAASDATVTAEGPVETTSTGGDDGDDGGDVVSESKRNRLYHARVHKAESTARKALEVQKARITAKKLRHEEMKIDAEILRARESAKPQLNVAPAKGSFAKGKISAVEAEVSKPSAWLRAVQRHQNVSPAYVWSINKEKIFENYQKKGIRSFDANDNEIITQIRAGEADLTSVSGPPANDNMRIMSEQVLVLPSGKVVTPIRQFCETKILPAGVKEAFFFDFGAVTFSAIVEA</sequence>
<organism evidence="2">
    <name type="scientific">marine sediment metagenome</name>
    <dbReference type="NCBI Taxonomy" id="412755"/>
    <lineage>
        <taxon>unclassified sequences</taxon>
        <taxon>metagenomes</taxon>
        <taxon>ecological metagenomes</taxon>
    </lineage>
</organism>
<accession>A0A0F9L6B9</accession>
<protein>
    <submittedName>
        <fullName evidence="2">Uncharacterized protein</fullName>
    </submittedName>
</protein>
<comment type="caution">
    <text evidence="2">The sequence shown here is derived from an EMBL/GenBank/DDBJ whole genome shotgun (WGS) entry which is preliminary data.</text>
</comment>
<name>A0A0F9L6B9_9ZZZZ</name>
<feature type="region of interest" description="Disordered" evidence="1">
    <location>
        <begin position="20"/>
        <end position="163"/>
    </location>
</feature>
<feature type="non-terminal residue" evidence="2">
    <location>
        <position position="355"/>
    </location>
</feature>
<dbReference type="AlphaFoldDB" id="A0A0F9L6B9"/>
<gene>
    <name evidence="2" type="ORF">LCGC14_1550730</name>
</gene>
<evidence type="ECO:0000256" key="1">
    <source>
        <dbReference type="SAM" id="MobiDB-lite"/>
    </source>
</evidence>
<evidence type="ECO:0000313" key="2">
    <source>
        <dbReference type="EMBL" id="KKM57320.1"/>
    </source>
</evidence>
<reference evidence="2" key="1">
    <citation type="journal article" date="2015" name="Nature">
        <title>Complex archaea that bridge the gap between prokaryotes and eukaryotes.</title>
        <authorList>
            <person name="Spang A."/>
            <person name="Saw J.H."/>
            <person name="Jorgensen S.L."/>
            <person name="Zaremba-Niedzwiedzka K."/>
            <person name="Martijn J."/>
            <person name="Lind A.E."/>
            <person name="van Eijk R."/>
            <person name="Schleper C."/>
            <person name="Guy L."/>
            <person name="Ettema T.J."/>
        </authorList>
    </citation>
    <scope>NUCLEOTIDE SEQUENCE</scope>
</reference>